<protein>
    <submittedName>
        <fullName evidence="1">Uncharacterized protein</fullName>
    </submittedName>
</protein>
<dbReference type="EMBL" id="MK072517">
    <property type="protein sequence ID" value="AYV86840.1"/>
    <property type="molecule type" value="Genomic_DNA"/>
</dbReference>
<name>A0A3G5AI37_9VIRU</name>
<gene>
    <name evidence="1" type="ORF">Sylvanvirus11_3</name>
</gene>
<reference evidence="1" key="1">
    <citation type="submission" date="2018-10" db="EMBL/GenBank/DDBJ databases">
        <title>Hidden diversity of soil giant viruses.</title>
        <authorList>
            <person name="Schulz F."/>
            <person name="Alteio L."/>
            <person name="Goudeau D."/>
            <person name="Ryan E.M."/>
            <person name="Malmstrom R.R."/>
            <person name="Blanchard J."/>
            <person name="Woyke T."/>
        </authorList>
    </citation>
    <scope>NUCLEOTIDE SEQUENCE</scope>
    <source>
        <strain evidence="1">SYV1</strain>
    </source>
</reference>
<proteinExistence type="predicted"/>
<accession>A0A3G5AI37</accession>
<sequence>MDPIEFSRRINFEFKDLDTSDYTSTFESLKKIAFSVETQVFEFNTSHSHSSSISSNHEVNIRMKFEKPKGTKYGTIEIEYIPKASVPYMYPAYQYKIRGTDQTSMLK</sequence>
<evidence type="ECO:0000313" key="1">
    <source>
        <dbReference type="EMBL" id="AYV86840.1"/>
    </source>
</evidence>
<organism evidence="1">
    <name type="scientific">Sylvanvirus sp</name>
    <dbReference type="NCBI Taxonomy" id="2487774"/>
    <lineage>
        <taxon>Viruses</taxon>
    </lineage>
</organism>